<name>A0A0A9AJ73_ARUDO</name>
<proteinExistence type="predicted"/>
<accession>A0A0A9AJ73</accession>
<organism evidence="1">
    <name type="scientific">Arundo donax</name>
    <name type="common">Giant reed</name>
    <name type="synonym">Donax arundinaceus</name>
    <dbReference type="NCBI Taxonomy" id="35708"/>
    <lineage>
        <taxon>Eukaryota</taxon>
        <taxon>Viridiplantae</taxon>
        <taxon>Streptophyta</taxon>
        <taxon>Embryophyta</taxon>
        <taxon>Tracheophyta</taxon>
        <taxon>Spermatophyta</taxon>
        <taxon>Magnoliopsida</taxon>
        <taxon>Liliopsida</taxon>
        <taxon>Poales</taxon>
        <taxon>Poaceae</taxon>
        <taxon>PACMAD clade</taxon>
        <taxon>Arundinoideae</taxon>
        <taxon>Arundineae</taxon>
        <taxon>Arundo</taxon>
    </lineage>
</organism>
<reference evidence="1" key="1">
    <citation type="submission" date="2014-09" db="EMBL/GenBank/DDBJ databases">
        <authorList>
            <person name="Magalhaes I.L.F."/>
            <person name="Oliveira U."/>
            <person name="Santos F.R."/>
            <person name="Vidigal T.H.D.A."/>
            <person name="Brescovit A.D."/>
            <person name="Santos A.J."/>
        </authorList>
    </citation>
    <scope>NUCLEOTIDE SEQUENCE</scope>
    <source>
        <tissue evidence="1">Shoot tissue taken approximately 20 cm above the soil surface</tissue>
    </source>
</reference>
<protein>
    <submittedName>
        <fullName evidence="1">Uncharacterized protein</fullName>
    </submittedName>
</protein>
<evidence type="ECO:0000313" key="1">
    <source>
        <dbReference type="EMBL" id="JAD51201.1"/>
    </source>
</evidence>
<sequence length="31" mass="3625">MGRLRQFVVAEFPRPGPLLEFTVYVTTKRCL</sequence>
<dbReference type="EMBL" id="GBRH01246694">
    <property type="protein sequence ID" value="JAD51201.1"/>
    <property type="molecule type" value="Transcribed_RNA"/>
</dbReference>
<reference evidence="1" key="2">
    <citation type="journal article" date="2015" name="Data Brief">
        <title>Shoot transcriptome of the giant reed, Arundo donax.</title>
        <authorList>
            <person name="Barrero R.A."/>
            <person name="Guerrero F.D."/>
            <person name="Moolhuijzen P."/>
            <person name="Goolsby J.A."/>
            <person name="Tidwell J."/>
            <person name="Bellgard S.E."/>
            <person name="Bellgard M.I."/>
        </authorList>
    </citation>
    <scope>NUCLEOTIDE SEQUENCE</scope>
    <source>
        <tissue evidence="1">Shoot tissue taken approximately 20 cm above the soil surface</tissue>
    </source>
</reference>
<dbReference type="AlphaFoldDB" id="A0A0A9AJ73"/>